<protein>
    <submittedName>
        <fullName evidence="6">EGF-like domain-containing protein</fullName>
    </submittedName>
</protein>
<dbReference type="PANTHER" id="PTHR46901">
    <property type="entry name" value="GH04942P"/>
    <property type="match status" value="1"/>
</dbReference>
<dbReference type="AlphaFoldDB" id="A0A158P7J8"/>
<evidence type="ECO:0000259" key="4">
    <source>
        <dbReference type="PROSITE" id="PS50836"/>
    </source>
</evidence>
<dbReference type="InterPro" id="IPR045266">
    <property type="entry name" value="DOH_DOMON"/>
</dbReference>
<dbReference type="PROSITE" id="PS50836">
    <property type="entry name" value="DOMON"/>
    <property type="match status" value="2"/>
</dbReference>
<dbReference type="InterPro" id="IPR002919">
    <property type="entry name" value="TIL_dom"/>
</dbReference>
<feature type="domain" description="EGF-like" evidence="3">
    <location>
        <begin position="126"/>
        <end position="165"/>
    </location>
</feature>
<dbReference type="Pfam" id="PF03351">
    <property type="entry name" value="DOMON"/>
    <property type="match status" value="2"/>
</dbReference>
<evidence type="ECO:0000256" key="2">
    <source>
        <dbReference type="PROSITE-ProRule" id="PRU00076"/>
    </source>
</evidence>
<reference evidence="5" key="1">
    <citation type="submission" date="2012-09" db="EMBL/GenBank/DDBJ databases">
        <authorList>
            <person name="Martin A.A."/>
        </authorList>
    </citation>
    <scope>NUCLEOTIDE SEQUENCE</scope>
</reference>
<dbReference type="Proteomes" id="UP000035642">
    <property type="component" value="Unassembled WGS sequence"/>
</dbReference>
<evidence type="ECO:0000256" key="1">
    <source>
        <dbReference type="ARBA" id="ARBA00022900"/>
    </source>
</evidence>
<dbReference type="InterPro" id="IPR005018">
    <property type="entry name" value="DOMON_domain"/>
</dbReference>
<dbReference type="SUPFAM" id="SSF57567">
    <property type="entry name" value="Serine protease inhibitors"/>
    <property type="match status" value="3"/>
</dbReference>
<dbReference type="CDD" id="cd09631">
    <property type="entry name" value="DOMON_DOH"/>
    <property type="match status" value="2"/>
</dbReference>
<dbReference type="InterPro" id="IPR000742">
    <property type="entry name" value="EGF"/>
</dbReference>
<dbReference type="PROSITE" id="PS00022">
    <property type="entry name" value="EGF_1"/>
    <property type="match status" value="2"/>
</dbReference>
<feature type="domain" description="DOMON" evidence="4">
    <location>
        <begin position="600"/>
        <end position="719"/>
    </location>
</feature>
<keyword evidence="1" id="KW-0722">Serine protease inhibitor</keyword>
<dbReference type="Pfam" id="PF01826">
    <property type="entry name" value="TIL"/>
    <property type="match status" value="3"/>
</dbReference>
<dbReference type="PROSITE" id="PS50026">
    <property type="entry name" value="EGF_3"/>
    <property type="match status" value="1"/>
</dbReference>
<feature type="disulfide bond" evidence="2">
    <location>
        <begin position="136"/>
        <end position="153"/>
    </location>
</feature>
<dbReference type="PANTHER" id="PTHR46901:SF3">
    <property type="entry name" value="EGF-LIKE DOMAIN-CONTAINING PROTEIN"/>
    <property type="match status" value="1"/>
</dbReference>
<evidence type="ECO:0000259" key="3">
    <source>
        <dbReference type="PROSITE" id="PS50026"/>
    </source>
</evidence>
<feature type="disulfide bond" evidence="2">
    <location>
        <begin position="155"/>
        <end position="164"/>
    </location>
</feature>
<feature type="domain" description="DOMON" evidence="4">
    <location>
        <begin position="423"/>
        <end position="545"/>
    </location>
</feature>
<comment type="caution">
    <text evidence="2">Lacks conserved residue(s) required for the propagation of feature annotation.</text>
</comment>
<dbReference type="CDD" id="cd19941">
    <property type="entry name" value="TIL"/>
    <property type="match status" value="3"/>
</dbReference>
<dbReference type="GO" id="GO:0004867">
    <property type="term" value="F:serine-type endopeptidase inhibitor activity"/>
    <property type="evidence" value="ECO:0007669"/>
    <property type="project" value="UniProtKB-KW"/>
</dbReference>
<evidence type="ECO:0000313" key="6">
    <source>
        <dbReference type="WBParaSite" id="ACAC_0000267201-mRNA-1"/>
    </source>
</evidence>
<proteinExistence type="predicted"/>
<dbReference type="InterPro" id="IPR036084">
    <property type="entry name" value="Ser_inhib-like_sf"/>
</dbReference>
<reference evidence="6" key="2">
    <citation type="submission" date="2016-04" db="UniProtKB">
        <authorList>
            <consortium name="WormBaseParasite"/>
        </authorList>
    </citation>
    <scope>IDENTIFICATION</scope>
</reference>
<keyword evidence="2" id="KW-0245">EGF-like domain</keyword>
<accession>A0A158P7J8</accession>
<sequence length="840" mass="93315">MVGALLVGGGQMHGSRATHLPTGSLSQYRLLQLLQQSYAMRCSQTITWDSEFGRQIVLPPGFECANCAIRITHQATEYGNDYFFYSCADVNILKEIPDGDTCLSRGTRKNGVCHCQPNFSGDQCQFEAECLSDDDCGVHGLCQTNPNDGVRECFCPSGRFGEKCQKGDDCGPNEQWSSCPEISRDCEPSCDWTRFPETIPNCPRSCGTARCVCKEGFVRMNNDEGTCVPFDFCDKEAEPSCPANSTWAKCGVACEPSCGNMYDTAPCPATCEQSACTCADNYVRHEGHCIYWGDCPDIDSHFHEATESIDDVDIHQASAVTVDLPLQTRTSVKATTTTTSSFENLTCAVNETVAECGKVCEADCVTIFTRTDCDDCGTPACTCMQGYARNPQGVCVYWGDCPVDVGGDVCYGDFRFPTGCSDCDYKITWNYVDESDEIEFSLETKLKSNSWTGLGLSKDGSMIMDADMLIVKSISGVLSLHDMFSDGYGAPTREKQQDLFTPNVIGTHSNGVLRAQFMRKRNTGDKKDKSFSNECWRMMFPVSGGKLDESGNITVHTNTPLVSEKEVCIRSCREQKKDNSDKPICENSFRYPPKCSGDECEYVASWTYDSAKDDVRFQISSKNIGRWTGIGFSKDGQMTNSDIYTGWVFEGKAFVTDRFAYGRQLPAIDPADRQNIYDVGGRIEDETQTFWFRRPVHSKDQLTDFSLNQCWYFMFPVGGGRVLARKSSDFTNPRTPIGYHDLYQPRISEKKICICDASGKQISTRLRKRREAASTAGTTETKFFNPLEPNAMECTDMVVGTMVNGRARVKDFYSPSKAVEIPGVSKDFFKHTAVDDFAKV</sequence>
<organism evidence="5 6">
    <name type="scientific">Angiostrongylus cantonensis</name>
    <name type="common">Rat lungworm</name>
    <dbReference type="NCBI Taxonomy" id="6313"/>
    <lineage>
        <taxon>Eukaryota</taxon>
        <taxon>Metazoa</taxon>
        <taxon>Ecdysozoa</taxon>
        <taxon>Nematoda</taxon>
        <taxon>Chromadorea</taxon>
        <taxon>Rhabditida</taxon>
        <taxon>Rhabditina</taxon>
        <taxon>Rhabditomorpha</taxon>
        <taxon>Strongyloidea</taxon>
        <taxon>Metastrongylidae</taxon>
        <taxon>Angiostrongylus</taxon>
    </lineage>
</organism>
<dbReference type="Gene3D" id="2.10.25.10">
    <property type="entry name" value="Laminin"/>
    <property type="match status" value="4"/>
</dbReference>
<dbReference type="SUPFAM" id="SSF49344">
    <property type="entry name" value="CBD9-like"/>
    <property type="match status" value="1"/>
</dbReference>
<dbReference type="STRING" id="6313.A0A158P7J8"/>
<dbReference type="SMART" id="SM00181">
    <property type="entry name" value="EGF"/>
    <property type="match status" value="5"/>
</dbReference>
<dbReference type="WBParaSite" id="ACAC_0000267201-mRNA-1">
    <property type="protein sequence ID" value="ACAC_0000267201-mRNA-1"/>
    <property type="gene ID" value="ACAC_0000267201"/>
</dbReference>
<name>A0A158P7J8_ANGCA</name>
<keyword evidence="1" id="KW-0646">Protease inhibitor</keyword>
<evidence type="ECO:0000313" key="5">
    <source>
        <dbReference type="Proteomes" id="UP000035642"/>
    </source>
</evidence>
<dbReference type="Gene3D" id="2.60.40.1210">
    <property type="entry name" value="Cellobiose dehydrogenase, cytochrome domain"/>
    <property type="match status" value="1"/>
</dbReference>
<keyword evidence="2" id="KW-1015">Disulfide bond</keyword>
<dbReference type="SMART" id="SM00664">
    <property type="entry name" value="DoH"/>
    <property type="match status" value="2"/>
</dbReference>
<keyword evidence="5" id="KW-1185">Reference proteome</keyword>